<dbReference type="Proteomes" id="UP001596484">
    <property type="component" value="Unassembled WGS sequence"/>
</dbReference>
<reference evidence="2" key="1">
    <citation type="journal article" date="2019" name="Int. J. Syst. Evol. Microbiol.">
        <title>The Global Catalogue of Microorganisms (GCM) 10K type strain sequencing project: providing services to taxonomists for standard genome sequencing and annotation.</title>
        <authorList>
            <consortium name="The Broad Institute Genomics Platform"/>
            <consortium name="The Broad Institute Genome Sequencing Center for Infectious Disease"/>
            <person name="Wu L."/>
            <person name="Ma J."/>
        </authorList>
    </citation>
    <scope>NUCLEOTIDE SEQUENCE [LARGE SCALE GENOMIC DNA]</scope>
    <source>
        <strain evidence="2">ICMP 19430</strain>
    </source>
</reference>
<evidence type="ECO:0000313" key="1">
    <source>
        <dbReference type="EMBL" id="MFC7447019.1"/>
    </source>
</evidence>
<comment type="caution">
    <text evidence="1">The sequence shown here is derived from an EMBL/GenBank/DDBJ whole genome shotgun (WGS) entry which is preliminary data.</text>
</comment>
<proteinExistence type="predicted"/>
<name>A0ABW2RU13_9NOCA</name>
<protein>
    <submittedName>
        <fullName evidence="1">Polyketide cyclase / dehydrase and lipid transport</fullName>
    </submittedName>
</protein>
<evidence type="ECO:0000313" key="2">
    <source>
        <dbReference type="Proteomes" id="UP001596484"/>
    </source>
</evidence>
<organism evidence="1 2">
    <name type="scientific">Rhodococcus daqingensis</name>
    <dbReference type="NCBI Taxonomy" id="2479363"/>
    <lineage>
        <taxon>Bacteria</taxon>
        <taxon>Bacillati</taxon>
        <taxon>Actinomycetota</taxon>
        <taxon>Actinomycetes</taxon>
        <taxon>Mycobacteriales</taxon>
        <taxon>Nocardiaceae</taxon>
        <taxon>Rhodococcus</taxon>
    </lineage>
</organism>
<gene>
    <name evidence="1" type="ORF">ACFQS9_03845</name>
</gene>
<dbReference type="EMBL" id="JBHTCS010000007">
    <property type="protein sequence ID" value="MFC7447019.1"/>
    <property type="molecule type" value="Genomic_DNA"/>
</dbReference>
<sequence length="134" mass="14688">MSSIQVSDQTFIAAPPELVAESLGVASKWRRWWPDLQITVREDRAEKGIRWTVAGPLTGTMEVWLEPELDGTIVHYFLHAEPTGVGPAELAKLDLGALIRARRVAGKVMSFETKRELEAGRAAGEAPSHGRSQA</sequence>
<dbReference type="SUPFAM" id="SSF55961">
    <property type="entry name" value="Bet v1-like"/>
    <property type="match status" value="1"/>
</dbReference>
<accession>A0ABW2RU13</accession>
<dbReference type="RefSeq" id="WP_378401760.1">
    <property type="nucleotide sequence ID" value="NZ_JBHTCS010000007.1"/>
</dbReference>
<keyword evidence="2" id="KW-1185">Reference proteome</keyword>